<dbReference type="InterPro" id="IPR051782">
    <property type="entry name" value="ABC_Transporter_VariousFunc"/>
</dbReference>
<keyword evidence="1" id="KW-0813">Transport</keyword>
<accession>A0A7U9DM59</accession>
<dbReference type="PANTHER" id="PTHR42939">
    <property type="entry name" value="ABC TRANSPORTER ATP-BINDING PROTEIN ALBC-RELATED"/>
    <property type="match status" value="1"/>
</dbReference>
<dbReference type="Gene3D" id="3.40.50.300">
    <property type="entry name" value="P-loop containing nucleotide triphosphate hydrolases"/>
    <property type="match status" value="1"/>
</dbReference>
<dbReference type="PROSITE" id="PS50893">
    <property type="entry name" value="ABC_TRANSPORTER_2"/>
    <property type="match status" value="1"/>
</dbReference>
<dbReference type="AlphaFoldDB" id="A0A7U9DM59"/>
<dbReference type="EMBL" id="CM001889">
    <property type="protein sequence ID" value="EOY45527.1"/>
    <property type="molecule type" value="Genomic_DNA"/>
</dbReference>
<keyword evidence="3 5" id="KW-0067">ATP-binding</keyword>
<dbReference type="GO" id="GO:0005524">
    <property type="term" value="F:ATP binding"/>
    <property type="evidence" value="ECO:0007669"/>
    <property type="project" value="UniProtKB-KW"/>
</dbReference>
<dbReference type="InterPro" id="IPR003593">
    <property type="entry name" value="AAA+_ATPase"/>
</dbReference>
<dbReference type="InterPro" id="IPR027417">
    <property type="entry name" value="P-loop_NTPase"/>
</dbReference>
<evidence type="ECO:0000313" key="5">
    <source>
        <dbReference type="EMBL" id="EOY45527.1"/>
    </source>
</evidence>
<dbReference type="RefSeq" id="WP_003978035.1">
    <property type="nucleotide sequence ID" value="NZ_CM001889.1"/>
</dbReference>
<evidence type="ECO:0000313" key="6">
    <source>
        <dbReference type="Proteomes" id="UP000014062"/>
    </source>
</evidence>
<evidence type="ECO:0000256" key="1">
    <source>
        <dbReference type="ARBA" id="ARBA00022448"/>
    </source>
</evidence>
<keyword evidence="2" id="KW-0547">Nucleotide-binding</keyword>
<reference evidence="6" key="1">
    <citation type="journal article" date="2013" name="Genome Biol. Evol.">
        <title>The genome sequence of Streptomyces lividans 66 reveals a novel tRNA-dependent peptide biosynthetic system within a metal-related genomic island.</title>
        <authorList>
            <person name="Cruz-Morales P."/>
            <person name="Vijgenboom E."/>
            <person name="Iruegas-Bocardo F."/>
            <person name="Girard G."/>
            <person name="Yanez-Guerra L.A."/>
            <person name="Ramos-Aboites H.E."/>
            <person name="Pernodet J.L."/>
            <person name="Anne J."/>
            <person name="van Wezel G.P."/>
            <person name="Barona-Gomez F."/>
        </authorList>
    </citation>
    <scope>NUCLEOTIDE SEQUENCE [LARGE SCALE GENOMIC DNA]</scope>
    <source>
        <strain evidence="6">1326</strain>
    </source>
</reference>
<feature type="domain" description="ABC transporter" evidence="4">
    <location>
        <begin position="10"/>
        <end position="236"/>
    </location>
</feature>
<evidence type="ECO:0000256" key="3">
    <source>
        <dbReference type="ARBA" id="ARBA00022840"/>
    </source>
</evidence>
<organism evidence="5 6">
    <name type="scientific">Streptomyces lividans 1326</name>
    <dbReference type="NCBI Taxonomy" id="1200984"/>
    <lineage>
        <taxon>Bacteria</taxon>
        <taxon>Bacillati</taxon>
        <taxon>Actinomycetota</taxon>
        <taxon>Actinomycetes</taxon>
        <taxon>Kitasatosporales</taxon>
        <taxon>Streptomycetaceae</taxon>
        <taxon>Streptomyces</taxon>
    </lineage>
</organism>
<dbReference type="InterPro" id="IPR003439">
    <property type="entry name" value="ABC_transporter-like_ATP-bd"/>
</dbReference>
<dbReference type="GO" id="GO:0016887">
    <property type="term" value="F:ATP hydrolysis activity"/>
    <property type="evidence" value="ECO:0007669"/>
    <property type="project" value="InterPro"/>
</dbReference>
<gene>
    <name evidence="5" type="ORF">SLI_0808</name>
</gene>
<proteinExistence type="predicted"/>
<dbReference type="PANTHER" id="PTHR42939:SF1">
    <property type="entry name" value="ABC TRANSPORTER ATP-BINDING PROTEIN ALBC-RELATED"/>
    <property type="match status" value="1"/>
</dbReference>
<dbReference type="SUPFAM" id="SSF52540">
    <property type="entry name" value="P-loop containing nucleoside triphosphate hydrolases"/>
    <property type="match status" value="1"/>
</dbReference>
<protein>
    <submittedName>
        <fullName evidence="5">Putative ABC transporter ATP-binding protein</fullName>
    </submittedName>
</protein>
<evidence type="ECO:0000259" key="4">
    <source>
        <dbReference type="PROSITE" id="PS50893"/>
    </source>
</evidence>
<dbReference type="Proteomes" id="UP000014062">
    <property type="component" value="Chromosome"/>
</dbReference>
<sequence length="296" mass="32003">MTGPDEPAALHATDLGFRYRARGDRALRDCGFTVPRGRITALVGRNGAGKSTLLHLAGGLLNPTHGRIRVLGSAPGTAAARTRVALLTQDRPLYPRFTVADTLRMGGKLNPSWDRSVAERVVREGDIAPTARVGELSPGRRTRVALALALGKRPDLLLLDEPLADLDPVVRAEIMATLMAEAAEREVSIVMSSHVLPDLEQTCDWVLLLRAGRVELSEDADALREGHTLLTGHVDEEPALREHTVVRRRTHGRQLTALVRPRGPVGGDWHVERPGLEEILLGHLQEGAAAENGEAA</sequence>
<name>A0A7U9DM59_STRLI</name>
<dbReference type="Pfam" id="PF00005">
    <property type="entry name" value="ABC_tran"/>
    <property type="match status" value="1"/>
</dbReference>
<dbReference type="FunFam" id="3.40.50.300:FF:004352">
    <property type="entry name" value="ABC transporter ATP-binding protein"/>
    <property type="match status" value="1"/>
</dbReference>
<dbReference type="SMART" id="SM00382">
    <property type="entry name" value="AAA"/>
    <property type="match status" value="1"/>
</dbReference>
<evidence type="ECO:0000256" key="2">
    <source>
        <dbReference type="ARBA" id="ARBA00022741"/>
    </source>
</evidence>